<protein>
    <submittedName>
        <fullName evidence="8">S8 family serine peptidase</fullName>
    </submittedName>
</protein>
<accession>A0ABV4VZY9</accession>
<dbReference type="Pfam" id="PF00082">
    <property type="entry name" value="Peptidase_S8"/>
    <property type="match status" value="1"/>
</dbReference>
<dbReference type="EMBL" id="JBHFGJ010000009">
    <property type="protein sequence ID" value="MFB2654472.1"/>
    <property type="molecule type" value="Genomic_DNA"/>
</dbReference>
<feature type="signal peptide" evidence="5">
    <location>
        <begin position="1"/>
        <end position="23"/>
    </location>
</feature>
<evidence type="ECO:0000259" key="7">
    <source>
        <dbReference type="Pfam" id="PF02225"/>
    </source>
</evidence>
<comment type="similarity">
    <text evidence="4">Belongs to the peptidase S8 family.</text>
</comment>
<dbReference type="Gene3D" id="3.50.30.30">
    <property type="match status" value="1"/>
</dbReference>
<gene>
    <name evidence="8" type="ORF">ACE02L_17175</name>
</gene>
<feature type="domain" description="PA" evidence="7">
    <location>
        <begin position="497"/>
        <end position="580"/>
    </location>
</feature>
<dbReference type="InterPro" id="IPR036852">
    <property type="entry name" value="Peptidase_S8/S53_dom_sf"/>
</dbReference>
<dbReference type="InterPro" id="IPR003137">
    <property type="entry name" value="PA_domain"/>
</dbReference>
<organism evidence="8 9">
    <name type="scientific">Shewanella seohaensis</name>
    <dbReference type="NCBI Taxonomy" id="755175"/>
    <lineage>
        <taxon>Bacteria</taxon>
        <taxon>Pseudomonadati</taxon>
        <taxon>Pseudomonadota</taxon>
        <taxon>Gammaproteobacteria</taxon>
        <taxon>Alteromonadales</taxon>
        <taxon>Shewanellaceae</taxon>
        <taxon>Shewanella</taxon>
    </lineage>
</organism>
<feature type="active site" description="Charge relay system" evidence="4">
    <location>
        <position position="668"/>
    </location>
</feature>
<dbReference type="Proteomes" id="UP001576726">
    <property type="component" value="Unassembled WGS sequence"/>
</dbReference>
<dbReference type="InterPro" id="IPR046450">
    <property type="entry name" value="PA_dom_sf"/>
</dbReference>
<feature type="chain" id="PRO_5045454689" evidence="5">
    <location>
        <begin position="24"/>
        <end position="1391"/>
    </location>
</feature>
<name>A0ABV4VZY9_9GAMM</name>
<dbReference type="PROSITE" id="PS51892">
    <property type="entry name" value="SUBTILASE"/>
    <property type="match status" value="1"/>
</dbReference>
<evidence type="ECO:0000313" key="8">
    <source>
        <dbReference type="EMBL" id="MFB2654472.1"/>
    </source>
</evidence>
<sequence length="1391" mass="148154">MNFKLSKIALALPISAFALSVHASKPVEDQATYEITAKKQLINKKSAEASLNNKYFVILKDEPLALYQGGIKGLAATNVKASKNTNVNAKGKLDVTSSKSVTYTNYLVNQQNKVLGNIKSTLKREVPIQAAHTIALNALVMELSEAEAVALRKMPGVLAVQKDSFKQLLTDVGPTHVGAPLVWNNPDLAGRSKGEGLVVGIIDTGIASYKKKFYSWRPPTAQDFNPSFADIGGDGYDHTNPYGEGVYFGDCVENPLWCNDKLVGVVSFDDYKTAVPSSDWRFQTGQDDQGHGTHVAATVAGNVVQNVPYSIAQVVGTEQQPAWESANSMFNVNVSGVAPHANIIAYRTCVPINGCSDSMAIKAIEHAIEHNVDVINYSVGGSPSSPWQSADSLAFLSAREAGVHVAVAAGNSGPEAETVGSPGNSPWVTTVAALSHGRDYSEGKTAVFSGGDSPLPEMKGKGKTLALDTPTEIVYAGNVESEYYQQLQGGPGYCYASAYGSGSLPASYQANNVVGKVVVCRRGGTYNGAPLSRLNKSIAAKYAGAAGLILINSDDSPDDVVGDFHGIPAIHLNKADGDALLSWLSTGEKHMVSILGNSEFKNNPEKADIAASFTSRGPDYVNKDYLVPDVGAPGVEIFASNIGTGMHSTQLDPIERHPGDYMQISGTSMASPHVAGIYLLMKAAHPEWTPAEMQSALMTTAVTSVTEKQYQYDADGNVVRDEQGNPIFDVVRANNHATGAGSARVNLAIQAGLVMNETKAGYLAADPFAPEWAQKEIPGWHGEPSKMNMPSLSKGKCLIECSWTRTFKAVKDGTWTISFENYDDGFTLTADKMSFSLSQGEETTVTFTAGANSGLAKDWVDARVLLTPGDESMPVQTLPVSVNFIAGIAPESVDITAARNNDSAAVKGIVTIGSDNIQSSKSGLAKADIHEFSVRRDATNGSIMSSLTSMDDTVYAIPLNVQADSKRLVIEVLETSSPDLDLYVGVDVNLDGAPTGSPAELPLVRYMSATDSAFEKIDIINPANDTYWILVHNWAPGPEALTDNQMLCESGQQPDEGKQCVYEAPIYDKVKLAVTNVTYDDDSMQLDVADSVAPREELATRVKWDQIMNQGDMFHSVFWLGTTPELSRNIGAVRVNITRGEDDVKVTQPQLEGDMLTSRINLSANNSGEDRVYNFSVELAKNVSVASLISDATATPSLMQMATSDIDYKIEGNVLSWVQTQKEGAPATQFTLVLDVSKVTGLVDITPVISTQVSTSGSSETAVSGSMPVIFEGRPVFKAAADKSSAKKGEQVHLSASPVDMVISDPTISYTWRQVAGTSVAIVGAGTAAISYTAPDVGSPEKVVFELVGSNGKKQSEPVQISVDIEPSKSGGSMGFVMLLLGGVGLIRQRR</sequence>
<dbReference type="PANTHER" id="PTHR10795">
    <property type="entry name" value="PROPROTEIN CONVERTASE SUBTILISIN/KEXIN"/>
    <property type="match status" value="1"/>
</dbReference>
<dbReference type="CDD" id="cd02120">
    <property type="entry name" value="PA_subtilisin_like"/>
    <property type="match status" value="1"/>
</dbReference>
<evidence type="ECO:0000256" key="2">
    <source>
        <dbReference type="ARBA" id="ARBA00022801"/>
    </source>
</evidence>
<dbReference type="Pfam" id="PF02225">
    <property type="entry name" value="PA"/>
    <property type="match status" value="1"/>
</dbReference>
<dbReference type="InterPro" id="IPR023828">
    <property type="entry name" value="Peptidase_S8_Ser-AS"/>
</dbReference>
<dbReference type="Gene3D" id="3.40.50.200">
    <property type="entry name" value="Peptidase S8/S53 domain"/>
    <property type="match status" value="1"/>
</dbReference>
<dbReference type="Gene3D" id="2.60.40.3010">
    <property type="match status" value="1"/>
</dbReference>
<dbReference type="InterPro" id="IPR045051">
    <property type="entry name" value="SBT"/>
</dbReference>
<keyword evidence="5" id="KW-0732">Signal</keyword>
<dbReference type="PRINTS" id="PR00723">
    <property type="entry name" value="SUBTILISIN"/>
</dbReference>
<dbReference type="RefSeq" id="WP_374919919.1">
    <property type="nucleotide sequence ID" value="NZ_JBHFGJ010000009.1"/>
</dbReference>
<evidence type="ECO:0000256" key="5">
    <source>
        <dbReference type="SAM" id="SignalP"/>
    </source>
</evidence>
<evidence type="ECO:0000313" key="9">
    <source>
        <dbReference type="Proteomes" id="UP001576726"/>
    </source>
</evidence>
<evidence type="ECO:0000256" key="4">
    <source>
        <dbReference type="PROSITE-ProRule" id="PRU01240"/>
    </source>
</evidence>
<comment type="caution">
    <text evidence="8">The sequence shown here is derived from an EMBL/GenBank/DDBJ whole genome shotgun (WGS) entry which is preliminary data.</text>
</comment>
<dbReference type="PROSITE" id="PS00138">
    <property type="entry name" value="SUBTILASE_SER"/>
    <property type="match status" value="1"/>
</dbReference>
<dbReference type="SUPFAM" id="SSF52025">
    <property type="entry name" value="PA domain"/>
    <property type="match status" value="1"/>
</dbReference>
<dbReference type="SUPFAM" id="SSF52743">
    <property type="entry name" value="Subtilisin-like"/>
    <property type="match status" value="1"/>
</dbReference>
<evidence type="ECO:0000256" key="1">
    <source>
        <dbReference type="ARBA" id="ARBA00022670"/>
    </source>
</evidence>
<dbReference type="InterPro" id="IPR034197">
    <property type="entry name" value="Peptidases_S8_3"/>
</dbReference>
<dbReference type="InterPro" id="IPR000209">
    <property type="entry name" value="Peptidase_S8/S53_dom"/>
</dbReference>
<evidence type="ECO:0000256" key="3">
    <source>
        <dbReference type="ARBA" id="ARBA00022825"/>
    </source>
</evidence>
<keyword evidence="3 4" id="KW-0720">Serine protease</keyword>
<feature type="domain" description="Peptidase S8/S53" evidence="6">
    <location>
        <begin position="194"/>
        <end position="708"/>
    </location>
</feature>
<feature type="active site" description="Charge relay system" evidence="4">
    <location>
        <position position="291"/>
    </location>
</feature>
<dbReference type="InterPro" id="IPR015500">
    <property type="entry name" value="Peptidase_S8_subtilisin-rel"/>
</dbReference>
<keyword evidence="9" id="KW-1185">Reference proteome</keyword>
<keyword evidence="2 4" id="KW-0378">Hydrolase</keyword>
<evidence type="ECO:0000259" key="6">
    <source>
        <dbReference type="Pfam" id="PF00082"/>
    </source>
</evidence>
<keyword evidence="1 4" id="KW-0645">Protease</keyword>
<reference evidence="8 9" key="1">
    <citation type="submission" date="2024-09" db="EMBL/GenBank/DDBJ databases">
        <authorList>
            <person name="Zhang Y."/>
        </authorList>
    </citation>
    <scope>NUCLEOTIDE SEQUENCE [LARGE SCALE GENOMIC DNA]</scope>
    <source>
        <strain evidence="8 9">SH314</strain>
    </source>
</reference>
<dbReference type="CDD" id="cd04852">
    <property type="entry name" value="Peptidases_S8_3"/>
    <property type="match status" value="1"/>
</dbReference>
<feature type="active site" description="Charge relay system" evidence="4">
    <location>
        <position position="203"/>
    </location>
</feature>
<proteinExistence type="inferred from homology"/>